<accession>A0ABR1JG22</accession>
<dbReference type="Proteomes" id="UP001498398">
    <property type="component" value="Unassembled WGS sequence"/>
</dbReference>
<comment type="similarity">
    <text evidence="1">Belongs to the short-chain dehydrogenases/reductases (SDR) family.</text>
</comment>
<reference evidence="4 5" key="1">
    <citation type="submission" date="2024-01" db="EMBL/GenBank/DDBJ databases">
        <title>A draft genome for the cacao thread blight pathogen Marasmiellus scandens.</title>
        <authorList>
            <person name="Baruah I.K."/>
            <person name="Leung J."/>
            <person name="Bukari Y."/>
            <person name="Amoako-Attah I."/>
            <person name="Meinhardt L.W."/>
            <person name="Bailey B.A."/>
            <person name="Cohen S.P."/>
        </authorList>
    </citation>
    <scope>NUCLEOTIDE SEQUENCE [LARGE SCALE GENOMIC DNA]</scope>
    <source>
        <strain evidence="4 5">GH-19</strain>
    </source>
</reference>
<proteinExistence type="inferred from homology"/>
<gene>
    <name evidence="4" type="ORF">VKT23_009345</name>
</gene>
<dbReference type="SUPFAM" id="SSF51735">
    <property type="entry name" value="NAD(P)-binding Rossmann-fold domains"/>
    <property type="match status" value="1"/>
</dbReference>
<evidence type="ECO:0000256" key="2">
    <source>
        <dbReference type="ARBA" id="ARBA00023002"/>
    </source>
</evidence>
<evidence type="ECO:0000256" key="1">
    <source>
        <dbReference type="ARBA" id="ARBA00006484"/>
    </source>
</evidence>
<comment type="caution">
    <text evidence="4">The sequence shown here is derived from an EMBL/GenBank/DDBJ whole genome shotgun (WGS) entry which is preliminary data.</text>
</comment>
<evidence type="ECO:0008006" key="6">
    <source>
        <dbReference type="Google" id="ProtNLM"/>
    </source>
</evidence>
<organism evidence="4 5">
    <name type="scientific">Marasmiellus scandens</name>
    <dbReference type="NCBI Taxonomy" id="2682957"/>
    <lineage>
        <taxon>Eukaryota</taxon>
        <taxon>Fungi</taxon>
        <taxon>Dikarya</taxon>
        <taxon>Basidiomycota</taxon>
        <taxon>Agaricomycotina</taxon>
        <taxon>Agaricomycetes</taxon>
        <taxon>Agaricomycetidae</taxon>
        <taxon>Agaricales</taxon>
        <taxon>Marasmiineae</taxon>
        <taxon>Omphalotaceae</taxon>
        <taxon>Marasmiellus</taxon>
    </lineage>
</organism>
<keyword evidence="2" id="KW-0560">Oxidoreductase</keyword>
<dbReference type="PANTHER" id="PTHR48107">
    <property type="entry name" value="NADPH-DEPENDENT ALDEHYDE REDUCTASE-LIKE PROTEIN, CHLOROPLASTIC-RELATED"/>
    <property type="match status" value="1"/>
</dbReference>
<protein>
    <recommendedName>
        <fullName evidence="6">NAD(P)-binding protein</fullName>
    </recommendedName>
</protein>
<dbReference type="InterPro" id="IPR036291">
    <property type="entry name" value="NAD(P)-bd_dom_sf"/>
</dbReference>
<dbReference type="EMBL" id="JBANRG010000015">
    <property type="protein sequence ID" value="KAK7460626.1"/>
    <property type="molecule type" value="Genomic_DNA"/>
</dbReference>
<name>A0ABR1JG22_9AGAR</name>
<evidence type="ECO:0000313" key="5">
    <source>
        <dbReference type="Proteomes" id="UP001498398"/>
    </source>
</evidence>
<dbReference type="Gene3D" id="3.40.50.720">
    <property type="entry name" value="NAD(P)-binding Rossmann-like Domain"/>
    <property type="match status" value="1"/>
</dbReference>
<evidence type="ECO:0000256" key="3">
    <source>
        <dbReference type="SAM" id="MobiDB-lite"/>
    </source>
</evidence>
<feature type="region of interest" description="Disordered" evidence="3">
    <location>
        <begin position="60"/>
        <end position="79"/>
    </location>
</feature>
<evidence type="ECO:0000313" key="4">
    <source>
        <dbReference type="EMBL" id="KAK7460626.1"/>
    </source>
</evidence>
<keyword evidence="5" id="KW-1185">Reference proteome</keyword>
<sequence length="141" mass="15559">MRRVQANSCIMLRSVHINHLFRATSSLSARTRTNPSLTLQSIRTMSDKPITAYKNSVELPPQEQNLPGLDKEMGPAAEHSQVEWWDNGKPFLKEYQGSGKLLGKKAIITGGDSGIGRSAAVFFAREGADVSIVYLPEEQTE</sequence>
<dbReference type="PANTHER" id="PTHR48107:SF16">
    <property type="entry name" value="NADPH-DEPENDENT ALDEHYDE REDUCTASE 1, CHLOROPLASTIC"/>
    <property type="match status" value="1"/>
</dbReference>